<dbReference type="Proteomes" id="UP001187415">
    <property type="component" value="Unassembled WGS sequence"/>
</dbReference>
<comment type="caution">
    <text evidence="2">The sequence shown here is derived from an EMBL/GenBank/DDBJ whole genome shotgun (WGS) entry which is preliminary data.</text>
</comment>
<evidence type="ECO:0000256" key="1">
    <source>
        <dbReference type="SAM" id="MobiDB-lite"/>
    </source>
</evidence>
<accession>A0AA88N493</accession>
<reference evidence="2" key="1">
    <citation type="submission" date="2023-07" db="EMBL/GenBank/DDBJ databases">
        <title>Chromosome-level Genome Assembly of Striped Snakehead (Channa striata).</title>
        <authorList>
            <person name="Liu H."/>
        </authorList>
    </citation>
    <scope>NUCLEOTIDE SEQUENCE</scope>
    <source>
        <strain evidence="2">Gz</strain>
        <tissue evidence="2">Muscle</tissue>
    </source>
</reference>
<evidence type="ECO:0000313" key="3">
    <source>
        <dbReference type="Proteomes" id="UP001187415"/>
    </source>
</evidence>
<dbReference type="AlphaFoldDB" id="A0AA88N493"/>
<gene>
    <name evidence="2" type="ORF">Q5P01_008547</name>
</gene>
<sequence>MGLLLPRGDRRHTYPSELIPVSRLRPQVSVNTLCGCRVLEHVMRLWVGGEQVDRNKNSQPDYVYRLPKEKETHKETASQDGRTDGEETVQHVDHQHYTLDDRHMKTQSGRLMLKPGSSN</sequence>
<feature type="region of interest" description="Disordered" evidence="1">
    <location>
        <begin position="68"/>
        <end position="119"/>
    </location>
</feature>
<dbReference type="EMBL" id="JAUPFM010000006">
    <property type="protein sequence ID" value="KAK2848713.1"/>
    <property type="molecule type" value="Genomic_DNA"/>
</dbReference>
<name>A0AA88N493_CHASR</name>
<feature type="compositionally biased region" description="Basic and acidic residues" evidence="1">
    <location>
        <begin position="68"/>
        <end position="104"/>
    </location>
</feature>
<evidence type="ECO:0000313" key="2">
    <source>
        <dbReference type="EMBL" id="KAK2848713.1"/>
    </source>
</evidence>
<proteinExistence type="predicted"/>
<keyword evidence="3" id="KW-1185">Reference proteome</keyword>
<protein>
    <submittedName>
        <fullName evidence="2">Uncharacterized protein</fullName>
    </submittedName>
</protein>
<organism evidence="2 3">
    <name type="scientific">Channa striata</name>
    <name type="common">Snakehead murrel</name>
    <name type="synonym">Ophicephalus striatus</name>
    <dbReference type="NCBI Taxonomy" id="64152"/>
    <lineage>
        <taxon>Eukaryota</taxon>
        <taxon>Metazoa</taxon>
        <taxon>Chordata</taxon>
        <taxon>Craniata</taxon>
        <taxon>Vertebrata</taxon>
        <taxon>Euteleostomi</taxon>
        <taxon>Actinopterygii</taxon>
        <taxon>Neopterygii</taxon>
        <taxon>Teleostei</taxon>
        <taxon>Neoteleostei</taxon>
        <taxon>Acanthomorphata</taxon>
        <taxon>Anabantaria</taxon>
        <taxon>Anabantiformes</taxon>
        <taxon>Channoidei</taxon>
        <taxon>Channidae</taxon>
        <taxon>Channa</taxon>
    </lineage>
</organism>